<feature type="domain" description="NAD-dependent epimerase/dehydratase" evidence="1">
    <location>
        <begin position="3"/>
        <end position="165"/>
    </location>
</feature>
<dbReference type="InterPro" id="IPR001509">
    <property type="entry name" value="Epimerase_deHydtase"/>
</dbReference>
<reference evidence="2 3" key="1">
    <citation type="journal article" date="2018" name="Nat. Biotechnol.">
        <title>A standardized bacterial taxonomy based on genome phylogeny substantially revises the tree of life.</title>
        <authorList>
            <person name="Parks D.H."/>
            <person name="Chuvochina M."/>
            <person name="Waite D.W."/>
            <person name="Rinke C."/>
            <person name="Skarshewski A."/>
            <person name="Chaumeil P.A."/>
            <person name="Hugenholtz P."/>
        </authorList>
    </citation>
    <scope>NUCLEOTIDE SEQUENCE [LARGE SCALE GENOMIC DNA]</scope>
    <source>
        <strain evidence="2">UBA9375</strain>
    </source>
</reference>
<dbReference type="InterPro" id="IPR036291">
    <property type="entry name" value="NAD(P)-bd_dom_sf"/>
</dbReference>
<name>A0A3D3REB2_9PLAN</name>
<evidence type="ECO:0000313" key="2">
    <source>
        <dbReference type="EMBL" id="HCO26452.1"/>
    </source>
</evidence>
<gene>
    <name evidence="2" type="ORF">DIT97_26825</name>
</gene>
<comment type="caution">
    <text evidence="2">The sequence shown here is derived from an EMBL/GenBank/DDBJ whole genome shotgun (WGS) entry which is preliminary data.</text>
</comment>
<dbReference type="AlphaFoldDB" id="A0A3D3REB2"/>
<dbReference type="Gene3D" id="3.40.50.720">
    <property type="entry name" value="NAD(P)-binding Rossmann-like Domain"/>
    <property type="match status" value="1"/>
</dbReference>
<sequence>MRVLITGAAGYVGRYFAAHWQSTEDLELVLADIHPLADDPRFITLDLTDAKQTRTALENIDAVIHLAKQADEGPMEGDELNGKRFDVNVKGTFNLLEAARAAGVKRFIFTSTVMTVLGYSAPQWVESDATPLPVGSYALTKQLCEVMCQHYARAHDMSIVCLRIPKPIDLEHPLWKTHLLRPQWVPFPDLLQAYQKALTAEISGCEVITIVGESSKRRWDLSKAEKLLGYRPTLIPEELGYAMGTEDQPIPTEDHYA</sequence>
<protein>
    <recommendedName>
        <fullName evidence="1">NAD-dependent epimerase/dehydratase domain-containing protein</fullName>
    </recommendedName>
</protein>
<dbReference type="Pfam" id="PF01370">
    <property type="entry name" value="Epimerase"/>
    <property type="match status" value="1"/>
</dbReference>
<dbReference type="SUPFAM" id="SSF51735">
    <property type="entry name" value="NAD(P)-binding Rossmann-fold domains"/>
    <property type="match status" value="1"/>
</dbReference>
<dbReference type="InterPro" id="IPR050177">
    <property type="entry name" value="Lipid_A_modif_metabolic_enz"/>
</dbReference>
<evidence type="ECO:0000259" key="1">
    <source>
        <dbReference type="Pfam" id="PF01370"/>
    </source>
</evidence>
<dbReference type="CDD" id="cd08946">
    <property type="entry name" value="SDR_e"/>
    <property type="match status" value="1"/>
</dbReference>
<dbReference type="PANTHER" id="PTHR43245">
    <property type="entry name" value="BIFUNCTIONAL POLYMYXIN RESISTANCE PROTEIN ARNA"/>
    <property type="match status" value="1"/>
</dbReference>
<dbReference type="Proteomes" id="UP000263642">
    <property type="component" value="Unassembled WGS sequence"/>
</dbReference>
<dbReference type="EMBL" id="DQAY01000160">
    <property type="protein sequence ID" value="HCO26452.1"/>
    <property type="molecule type" value="Genomic_DNA"/>
</dbReference>
<proteinExistence type="predicted"/>
<organism evidence="2 3">
    <name type="scientific">Gimesia maris</name>
    <dbReference type="NCBI Taxonomy" id="122"/>
    <lineage>
        <taxon>Bacteria</taxon>
        <taxon>Pseudomonadati</taxon>
        <taxon>Planctomycetota</taxon>
        <taxon>Planctomycetia</taxon>
        <taxon>Planctomycetales</taxon>
        <taxon>Planctomycetaceae</taxon>
        <taxon>Gimesia</taxon>
    </lineage>
</organism>
<evidence type="ECO:0000313" key="3">
    <source>
        <dbReference type="Proteomes" id="UP000263642"/>
    </source>
</evidence>
<accession>A0A3D3REB2</accession>
<dbReference type="PANTHER" id="PTHR43245:SF55">
    <property type="entry name" value="NAD(P)-BINDING DOMAIN-CONTAINING PROTEIN"/>
    <property type="match status" value="1"/>
</dbReference>